<evidence type="ECO:0000256" key="1">
    <source>
        <dbReference type="ARBA" id="ARBA00004651"/>
    </source>
</evidence>
<evidence type="ECO:0000259" key="7">
    <source>
        <dbReference type="PROSITE" id="PS50850"/>
    </source>
</evidence>
<dbReference type="Gene3D" id="1.20.1250.20">
    <property type="entry name" value="MFS general substrate transporter like domains"/>
    <property type="match status" value="1"/>
</dbReference>
<feature type="transmembrane region" description="Helical" evidence="6">
    <location>
        <begin position="255"/>
        <end position="278"/>
    </location>
</feature>
<evidence type="ECO:0000313" key="9">
    <source>
        <dbReference type="Proteomes" id="UP000198935"/>
    </source>
</evidence>
<dbReference type="InterPro" id="IPR011701">
    <property type="entry name" value="MFS"/>
</dbReference>
<feature type="transmembrane region" description="Helical" evidence="6">
    <location>
        <begin position="340"/>
        <end position="361"/>
    </location>
</feature>
<dbReference type="SUPFAM" id="SSF103473">
    <property type="entry name" value="MFS general substrate transporter"/>
    <property type="match status" value="1"/>
</dbReference>
<feature type="transmembrane region" description="Helical" evidence="6">
    <location>
        <begin position="12"/>
        <end position="36"/>
    </location>
</feature>
<comment type="subcellular location">
    <subcellularLocation>
        <location evidence="1">Cell membrane</location>
        <topology evidence="1">Multi-pass membrane protein</topology>
    </subcellularLocation>
</comment>
<evidence type="ECO:0000256" key="6">
    <source>
        <dbReference type="SAM" id="Phobius"/>
    </source>
</evidence>
<feature type="transmembrane region" description="Helical" evidence="6">
    <location>
        <begin position="421"/>
        <end position="440"/>
    </location>
</feature>
<dbReference type="Gene3D" id="1.20.1720.10">
    <property type="entry name" value="Multidrug resistance protein D"/>
    <property type="match status" value="1"/>
</dbReference>
<sequence>MKNTANKRNETLLIVMMLTVTLSSMSILLFNFVLPLISEEFHLTNSQVNWVTSSYTLLYGVGTAIYGKLADRFKLKHLLTFGLMVFSLASLLGFFSTTYWLLLVSRCLQAVGAAAIPAAATLIPIRYYPMEQRGKAMGTVFAGVALGSALGPITSAMVVSVLDWRWLFCIPLLLLATLPFYLTLLGDEQKGETMIDWLGGALLALSVAQLLLAVTMHLSWLIGGVVSIACFIVRIRVAKNPFVQPALFRNREYSLYIIVAFVVTGIGYSLFFITPIFLADVQELQASQIGLAMVPAAAFTAILNRQGGKLADAKGTTSLFLIASALVFSCFMVLSTFISASAWLIACFLILGNVGQSFLSIAMSRSISFTLPAEHTGIGMGLLMMQNFISGSIAIGIYGRIIDVEAEQLWNPLSFSSVGAVYSNLFLALALLHVVVFITYRYSIKKISRQNSERSSANPKRT</sequence>
<keyword evidence="9" id="KW-1185">Reference proteome</keyword>
<dbReference type="PANTHER" id="PTHR42718:SF9">
    <property type="entry name" value="MAJOR FACILITATOR SUPERFAMILY MULTIDRUG TRANSPORTER MFSC"/>
    <property type="match status" value="1"/>
</dbReference>
<evidence type="ECO:0000256" key="4">
    <source>
        <dbReference type="ARBA" id="ARBA00022989"/>
    </source>
</evidence>
<evidence type="ECO:0000256" key="3">
    <source>
        <dbReference type="ARBA" id="ARBA00022692"/>
    </source>
</evidence>
<protein>
    <submittedName>
        <fullName evidence="8">MFS transporter, DHA2 family, metal-tetracycline-proton antiporter</fullName>
    </submittedName>
</protein>
<dbReference type="InterPro" id="IPR036259">
    <property type="entry name" value="MFS_trans_sf"/>
</dbReference>
<dbReference type="OrthoDB" id="2403626at2"/>
<proteinExistence type="predicted"/>
<accession>A0A1H3SQ34</accession>
<dbReference type="AlphaFoldDB" id="A0A1H3SQ34"/>
<dbReference type="STRING" id="1503961.SAMN05421736_111155"/>
<feature type="transmembrane region" description="Helical" evidence="6">
    <location>
        <begin position="382"/>
        <end position="401"/>
    </location>
</feature>
<dbReference type="CDD" id="cd17321">
    <property type="entry name" value="MFS_MMR_MDR_like"/>
    <property type="match status" value="1"/>
</dbReference>
<feature type="transmembrane region" description="Helical" evidence="6">
    <location>
        <begin position="284"/>
        <end position="303"/>
    </location>
</feature>
<dbReference type="Pfam" id="PF07690">
    <property type="entry name" value="MFS_1"/>
    <property type="match status" value="1"/>
</dbReference>
<feature type="transmembrane region" description="Helical" evidence="6">
    <location>
        <begin position="108"/>
        <end position="128"/>
    </location>
</feature>
<dbReference type="PROSITE" id="PS50850">
    <property type="entry name" value="MFS"/>
    <property type="match status" value="1"/>
</dbReference>
<evidence type="ECO:0000256" key="5">
    <source>
        <dbReference type="ARBA" id="ARBA00023136"/>
    </source>
</evidence>
<gene>
    <name evidence="8" type="ORF">SAMN05421736_111155</name>
</gene>
<dbReference type="InterPro" id="IPR020846">
    <property type="entry name" value="MFS_dom"/>
</dbReference>
<feature type="domain" description="Major facilitator superfamily (MFS) profile" evidence="7">
    <location>
        <begin position="12"/>
        <end position="448"/>
    </location>
</feature>
<evidence type="ECO:0000256" key="2">
    <source>
        <dbReference type="ARBA" id="ARBA00022448"/>
    </source>
</evidence>
<organism evidence="8 9">
    <name type="scientific">Evansella caseinilytica</name>
    <dbReference type="NCBI Taxonomy" id="1503961"/>
    <lineage>
        <taxon>Bacteria</taxon>
        <taxon>Bacillati</taxon>
        <taxon>Bacillota</taxon>
        <taxon>Bacilli</taxon>
        <taxon>Bacillales</taxon>
        <taxon>Bacillaceae</taxon>
        <taxon>Evansella</taxon>
    </lineage>
</organism>
<dbReference type="Proteomes" id="UP000198935">
    <property type="component" value="Unassembled WGS sequence"/>
</dbReference>
<name>A0A1H3SQ34_9BACI</name>
<feature type="transmembrane region" description="Helical" evidence="6">
    <location>
        <begin position="315"/>
        <end position="334"/>
    </location>
</feature>
<feature type="transmembrane region" description="Helical" evidence="6">
    <location>
        <begin position="78"/>
        <end position="102"/>
    </location>
</feature>
<reference evidence="9" key="1">
    <citation type="submission" date="2016-10" db="EMBL/GenBank/DDBJ databases">
        <authorList>
            <person name="Varghese N."/>
            <person name="Submissions S."/>
        </authorList>
    </citation>
    <scope>NUCLEOTIDE SEQUENCE [LARGE SCALE GENOMIC DNA]</scope>
    <source>
        <strain evidence="9">SP</strain>
    </source>
</reference>
<feature type="transmembrane region" description="Helical" evidence="6">
    <location>
        <begin position="140"/>
        <end position="158"/>
    </location>
</feature>
<dbReference type="PANTHER" id="PTHR42718">
    <property type="entry name" value="MAJOR FACILITATOR SUPERFAMILY MULTIDRUG TRANSPORTER MFSC"/>
    <property type="match status" value="1"/>
</dbReference>
<evidence type="ECO:0000313" key="8">
    <source>
        <dbReference type="EMBL" id="SDZ39661.1"/>
    </source>
</evidence>
<feature type="transmembrane region" description="Helical" evidence="6">
    <location>
        <begin position="164"/>
        <end position="182"/>
    </location>
</feature>
<keyword evidence="2" id="KW-0813">Transport</keyword>
<dbReference type="GO" id="GO:0005886">
    <property type="term" value="C:plasma membrane"/>
    <property type="evidence" value="ECO:0007669"/>
    <property type="project" value="UniProtKB-SubCell"/>
</dbReference>
<dbReference type="EMBL" id="FNPI01000011">
    <property type="protein sequence ID" value="SDZ39661.1"/>
    <property type="molecule type" value="Genomic_DNA"/>
</dbReference>
<feature type="transmembrane region" description="Helical" evidence="6">
    <location>
        <begin position="218"/>
        <end position="235"/>
    </location>
</feature>
<keyword evidence="4 6" id="KW-1133">Transmembrane helix</keyword>
<keyword evidence="3 6" id="KW-0812">Transmembrane</keyword>
<dbReference type="GO" id="GO:0022857">
    <property type="term" value="F:transmembrane transporter activity"/>
    <property type="evidence" value="ECO:0007669"/>
    <property type="project" value="InterPro"/>
</dbReference>
<keyword evidence="5 6" id="KW-0472">Membrane</keyword>
<dbReference type="PRINTS" id="PR01036">
    <property type="entry name" value="TCRTETB"/>
</dbReference>